<proteinExistence type="predicted"/>
<reference evidence="2" key="2">
    <citation type="submission" date="2023-06" db="EMBL/GenBank/DDBJ databases">
        <authorList>
            <person name="Swenson N.G."/>
            <person name="Wegrzyn J.L."/>
            <person name="Mcevoy S.L."/>
        </authorList>
    </citation>
    <scope>NUCLEOTIDE SEQUENCE</scope>
    <source>
        <strain evidence="2">NS2018</strain>
        <tissue evidence="2">Leaf</tissue>
    </source>
</reference>
<reference evidence="2" key="1">
    <citation type="journal article" date="2022" name="Plant J.">
        <title>Strategies of tolerance reflected in two North American maple genomes.</title>
        <authorList>
            <person name="McEvoy S.L."/>
            <person name="Sezen U.U."/>
            <person name="Trouern-Trend A."/>
            <person name="McMahon S.M."/>
            <person name="Schaberg P.G."/>
            <person name="Yang J."/>
            <person name="Wegrzyn J.L."/>
            <person name="Swenson N.G."/>
        </authorList>
    </citation>
    <scope>NUCLEOTIDE SEQUENCE</scope>
    <source>
        <strain evidence="2">NS2018</strain>
    </source>
</reference>
<evidence type="ECO:0000256" key="1">
    <source>
        <dbReference type="SAM" id="SignalP"/>
    </source>
</evidence>
<dbReference type="Proteomes" id="UP001168877">
    <property type="component" value="Unassembled WGS sequence"/>
</dbReference>
<dbReference type="EMBL" id="JAUESC010000386">
    <property type="protein sequence ID" value="KAK0576919.1"/>
    <property type="molecule type" value="Genomic_DNA"/>
</dbReference>
<evidence type="ECO:0000313" key="3">
    <source>
        <dbReference type="Proteomes" id="UP001168877"/>
    </source>
</evidence>
<name>A0AA39RML9_ACESA</name>
<organism evidence="2 3">
    <name type="scientific">Acer saccharum</name>
    <name type="common">Sugar maple</name>
    <dbReference type="NCBI Taxonomy" id="4024"/>
    <lineage>
        <taxon>Eukaryota</taxon>
        <taxon>Viridiplantae</taxon>
        <taxon>Streptophyta</taxon>
        <taxon>Embryophyta</taxon>
        <taxon>Tracheophyta</taxon>
        <taxon>Spermatophyta</taxon>
        <taxon>Magnoliopsida</taxon>
        <taxon>eudicotyledons</taxon>
        <taxon>Gunneridae</taxon>
        <taxon>Pentapetalae</taxon>
        <taxon>rosids</taxon>
        <taxon>malvids</taxon>
        <taxon>Sapindales</taxon>
        <taxon>Sapindaceae</taxon>
        <taxon>Hippocastanoideae</taxon>
        <taxon>Acereae</taxon>
        <taxon>Acer</taxon>
    </lineage>
</organism>
<dbReference type="AlphaFoldDB" id="A0AA39RML9"/>
<protein>
    <submittedName>
        <fullName evidence="2">Uncharacterized protein</fullName>
    </submittedName>
</protein>
<keyword evidence="3" id="KW-1185">Reference proteome</keyword>
<gene>
    <name evidence="2" type="ORF">LWI29_025372</name>
</gene>
<evidence type="ECO:0000313" key="2">
    <source>
        <dbReference type="EMBL" id="KAK0576919.1"/>
    </source>
</evidence>
<comment type="caution">
    <text evidence="2">The sequence shown here is derived from an EMBL/GenBank/DDBJ whole genome shotgun (WGS) entry which is preliminary data.</text>
</comment>
<accession>A0AA39RML9</accession>
<feature type="signal peptide" evidence="1">
    <location>
        <begin position="1"/>
        <end position="19"/>
    </location>
</feature>
<keyword evidence="1" id="KW-0732">Signal</keyword>
<feature type="chain" id="PRO_5041311486" evidence="1">
    <location>
        <begin position="20"/>
        <end position="141"/>
    </location>
</feature>
<sequence length="141" mass="14730">MFSILHALLPLLPPKELLGSSGGSNNKSEATNVSCLEKRVSKCSNDVGKKCIGESLGSTKSIRVFGSQDGSSGGVAVSGDQMVFINFDKDKGVLGFDLSSMGSDLGGPAIDLYVDLGDLEPFFRNGKVGANIARQKDDDKG</sequence>